<organism evidence="2 3">
    <name type="scientific">Orbilia javanica</name>
    <dbReference type="NCBI Taxonomy" id="47235"/>
    <lineage>
        <taxon>Eukaryota</taxon>
        <taxon>Fungi</taxon>
        <taxon>Dikarya</taxon>
        <taxon>Ascomycota</taxon>
        <taxon>Pezizomycotina</taxon>
        <taxon>Orbiliomycetes</taxon>
        <taxon>Orbiliales</taxon>
        <taxon>Orbiliaceae</taxon>
        <taxon>Orbilia</taxon>
    </lineage>
</organism>
<feature type="region of interest" description="Disordered" evidence="1">
    <location>
        <begin position="128"/>
        <end position="239"/>
    </location>
</feature>
<gene>
    <name evidence="2" type="ORF">TWF718_005143</name>
</gene>
<protein>
    <submittedName>
        <fullName evidence="2">Uncharacterized protein</fullName>
    </submittedName>
</protein>
<feature type="region of interest" description="Disordered" evidence="1">
    <location>
        <begin position="1"/>
        <end position="20"/>
    </location>
</feature>
<dbReference type="AlphaFoldDB" id="A0AAN8MWF3"/>
<feature type="compositionally biased region" description="Polar residues" evidence="1">
    <location>
        <begin position="7"/>
        <end position="17"/>
    </location>
</feature>
<comment type="caution">
    <text evidence="2">The sequence shown here is derived from an EMBL/GenBank/DDBJ whole genome shotgun (WGS) entry which is preliminary data.</text>
</comment>
<keyword evidence="3" id="KW-1185">Reference proteome</keyword>
<feature type="region of interest" description="Disordered" evidence="1">
    <location>
        <begin position="54"/>
        <end position="97"/>
    </location>
</feature>
<feature type="compositionally biased region" description="Basic and acidic residues" evidence="1">
    <location>
        <begin position="150"/>
        <end position="163"/>
    </location>
</feature>
<proteinExistence type="predicted"/>
<feature type="compositionally biased region" description="Polar residues" evidence="1">
    <location>
        <begin position="188"/>
        <end position="210"/>
    </location>
</feature>
<evidence type="ECO:0000256" key="1">
    <source>
        <dbReference type="SAM" id="MobiDB-lite"/>
    </source>
</evidence>
<feature type="compositionally biased region" description="Acidic residues" evidence="1">
    <location>
        <begin position="164"/>
        <end position="180"/>
    </location>
</feature>
<evidence type="ECO:0000313" key="2">
    <source>
        <dbReference type="EMBL" id="KAK6351994.1"/>
    </source>
</evidence>
<sequence>MDPMQEKMNSAKNNQYAPRTCSEPSICFESFSEVPPTPDEVKPTQESLAHFLTAVPEAKEISRSKKPMRSSGSGGNYPQVAENVDGETKGTKRKREYRVSEYTRQWGAKQGFAWGRLAHSVEACVTTHSLNENNLKKRRLELPHKNLTGDGDKTETHKRSEEGEGKEEEEEEEEEEEGVSDQDRKSRCTSGDSFLSGYESSSDYALSNIGSPERMNLRFKGKGVPKAYKKENFGTDARG</sequence>
<evidence type="ECO:0000313" key="3">
    <source>
        <dbReference type="Proteomes" id="UP001313282"/>
    </source>
</evidence>
<feature type="compositionally biased region" description="Basic and acidic residues" evidence="1">
    <location>
        <begin position="228"/>
        <end position="239"/>
    </location>
</feature>
<name>A0AAN8MWF3_9PEZI</name>
<dbReference type="EMBL" id="JAVHNR010000002">
    <property type="protein sequence ID" value="KAK6351994.1"/>
    <property type="molecule type" value="Genomic_DNA"/>
</dbReference>
<reference evidence="2 3" key="1">
    <citation type="submission" date="2019-10" db="EMBL/GenBank/DDBJ databases">
        <authorList>
            <person name="Palmer J.M."/>
        </authorList>
    </citation>
    <scope>NUCLEOTIDE SEQUENCE [LARGE SCALE GENOMIC DNA]</scope>
    <source>
        <strain evidence="2 3">TWF718</strain>
    </source>
</reference>
<dbReference type="Proteomes" id="UP001313282">
    <property type="component" value="Unassembled WGS sequence"/>
</dbReference>
<accession>A0AAN8MWF3</accession>